<proteinExistence type="predicted"/>
<evidence type="ECO:0000256" key="1">
    <source>
        <dbReference type="SAM" id="MobiDB-lite"/>
    </source>
</evidence>
<evidence type="ECO:0000313" key="2">
    <source>
        <dbReference type="EMBL" id="GAA5178474.1"/>
    </source>
</evidence>
<comment type="caution">
    <text evidence="2">The sequence shown here is derived from an EMBL/GenBank/DDBJ whole genome shotgun (WGS) entry which is preliminary data.</text>
</comment>
<feature type="region of interest" description="Disordered" evidence="1">
    <location>
        <begin position="53"/>
        <end position="89"/>
    </location>
</feature>
<evidence type="ECO:0000313" key="3">
    <source>
        <dbReference type="Proteomes" id="UP001500074"/>
    </source>
</evidence>
<sequence length="144" mass="16432">MDGPYVPSMRYHLRQHFRALIRNSDIASTQLHEGFEEPTAMVDLDIVVRVHDGQESRAKRKNQQPRQQVDMDDVGSAHANGIDGRKHAPDGIALCSCRQEEKPDPTIFQRLQKIRFELGTSANLFRIRDKSDTELMPVRVGMHA</sequence>
<accession>A0ABP9RIP0</accession>
<reference evidence="3" key="1">
    <citation type="journal article" date="2019" name="Int. J. Syst. Evol. Microbiol.">
        <title>The Global Catalogue of Microorganisms (GCM) 10K type strain sequencing project: providing services to taxonomists for standard genome sequencing and annotation.</title>
        <authorList>
            <consortium name="The Broad Institute Genomics Platform"/>
            <consortium name="The Broad Institute Genome Sequencing Center for Infectious Disease"/>
            <person name="Wu L."/>
            <person name="Ma J."/>
        </authorList>
    </citation>
    <scope>NUCLEOTIDE SEQUENCE [LARGE SCALE GENOMIC DNA]</scope>
    <source>
        <strain evidence="3">JCM 18472</strain>
    </source>
</reference>
<organism evidence="2 3">
    <name type="scientific">Modicisalibacter zincidurans</name>
    <dbReference type="NCBI Taxonomy" id="1178777"/>
    <lineage>
        <taxon>Bacteria</taxon>
        <taxon>Pseudomonadati</taxon>
        <taxon>Pseudomonadota</taxon>
        <taxon>Gammaproteobacteria</taxon>
        <taxon>Oceanospirillales</taxon>
        <taxon>Halomonadaceae</taxon>
        <taxon>Modicisalibacter</taxon>
    </lineage>
</organism>
<name>A0ABP9RIP0_9GAMM</name>
<keyword evidence="3" id="KW-1185">Reference proteome</keyword>
<dbReference type="Proteomes" id="UP001500074">
    <property type="component" value="Unassembled WGS sequence"/>
</dbReference>
<dbReference type="EMBL" id="BAABKI010000028">
    <property type="protein sequence ID" value="GAA5178474.1"/>
    <property type="molecule type" value="Genomic_DNA"/>
</dbReference>
<gene>
    <name evidence="2" type="ORF">GCM10023342_29060</name>
</gene>
<protein>
    <submittedName>
        <fullName evidence="2">Uncharacterized protein</fullName>
    </submittedName>
</protein>